<dbReference type="Pfam" id="PF00535">
    <property type="entry name" value="Glycos_transf_2"/>
    <property type="match status" value="2"/>
</dbReference>
<organism evidence="2 3">
    <name type="scientific">Candidatus Methylomirabilis tolerans</name>
    <dbReference type="NCBI Taxonomy" id="3123416"/>
    <lineage>
        <taxon>Bacteria</taxon>
        <taxon>Candidatus Methylomirabilota</taxon>
        <taxon>Candidatus Methylomirabilia</taxon>
        <taxon>Candidatus Methylomirabilales</taxon>
        <taxon>Candidatus Methylomirabilaceae</taxon>
        <taxon>Candidatus Methylomirabilis</taxon>
    </lineage>
</organism>
<dbReference type="PANTHER" id="PTHR43630:SF2">
    <property type="entry name" value="GLYCOSYLTRANSFERASE"/>
    <property type="match status" value="1"/>
</dbReference>
<proteinExistence type="predicted"/>
<dbReference type="CDD" id="cd02511">
    <property type="entry name" value="Beta4Glucosyltransferase"/>
    <property type="match status" value="2"/>
</dbReference>
<dbReference type="SUPFAM" id="SSF53448">
    <property type="entry name" value="Nucleotide-diphospho-sugar transferases"/>
    <property type="match status" value="2"/>
</dbReference>
<evidence type="ECO:0000313" key="2">
    <source>
        <dbReference type="EMBL" id="MBZ0158621.1"/>
    </source>
</evidence>
<dbReference type="EMBL" id="JAIOIU010000011">
    <property type="protein sequence ID" value="MBZ0158621.1"/>
    <property type="molecule type" value="Genomic_DNA"/>
</dbReference>
<evidence type="ECO:0000313" key="3">
    <source>
        <dbReference type="Proteomes" id="UP001197609"/>
    </source>
</evidence>
<dbReference type="InterPro" id="IPR029044">
    <property type="entry name" value="Nucleotide-diphossugar_trans"/>
</dbReference>
<sequence length="537" mass="62044">MADVTATVITCNEEKTIQACLESLTWVKEIVVVDSGSSDRTLEICREYTEKVFHNPWAGFIGQKNVALSLSTYDWILNVDADERVSEELRRAIERTLAAPRHDGYWMTRRNYFLGRWMRHGGWYPDRVLRLFDRRKGQFGGMDPHAYFVIPEGSAGFIDGDLIHLTYRDLSHYIQKQDWYTGISAEQQVTRGRQPGSVTGVELLLRAFMKFVQRYLLKRGFLDGMHGLIAAAGASYFNVIKYAKVWELGLLTEPGQRIEGRQEGWRDRRNASAITPLAGRNTWTAGVSALVITRNEEKNIRQCLESVSWVDEIVVVDAFSEDRTVEISRRFTDKVYLNPWPGFPAQRNFGLGRTGKQWVLILDADERVTPEAREEMLAYVSRIDHDGVVAYQVPRRNYFFGRWLRWGGTFPDPQWRLFKRGFVRYDETTLDTPIVGGASGMFRNPIDHFTGRSIHQRLRKLDAETGFKVREIVARRDVINWPDLTIRPLMTFLKTYLLKQGFRDGLHGLVYAVLCSLHTFARYVKAWEAHTRSEAPR</sequence>
<dbReference type="InterPro" id="IPR001173">
    <property type="entry name" value="Glyco_trans_2-like"/>
</dbReference>
<feature type="domain" description="Glycosyltransferase 2-like" evidence="1">
    <location>
        <begin position="8"/>
        <end position="122"/>
    </location>
</feature>
<evidence type="ECO:0000259" key="1">
    <source>
        <dbReference type="Pfam" id="PF00535"/>
    </source>
</evidence>
<comment type="caution">
    <text evidence="2">The sequence shown here is derived from an EMBL/GenBank/DDBJ whole genome shotgun (WGS) entry which is preliminary data.</text>
</comment>
<name>A0AAJ1AGC1_9BACT</name>
<dbReference type="PANTHER" id="PTHR43630">
    <property type="entry name" value="POLY-BETA-1,6-N-ACETYL-D-GLUCOSAMINE SYNTHASE"/>
    <property type="match status" value="1"/>
</dbReference>
<gene>
    <name evidence="2" type="ORF">K8G79_00485</name>
</gene>
<reference evidence="2 3" key="1">
    <citation type="journal article" date="2021" name="bioRxiv">
        <title>Unraveling nitrogen, sulfur and carbon metabolic pathways and microbial community transcriptional responses to substrate deprivation and toxicity stresses in a bioreactor mimicking anoxic brackish coastal sediment conditions.</title>
        <authorList>
            <person name="Martins P.D."/>
            <person name="Echeveste M.J."/>
            <person name="Arshad A."/>
            <person name="Kurth J."/>
            <person name="Ouboter H."/>
            <person name="Jetten M.S.M."/>
            <person name="Welte C.U."/>
        </authorList>
    </citation>
    <scope>NUCLEOTIDE SEQUENCE [LARGE SCALE GENOMIC DNA]</scope>
    <source>
        <strain evidence="2">MAG_38</strain>
    </source>
</reference>
<dbReference type="AlphaFoldDB" id="A0AAJ1AGC1"/>
<dbReference type="Gene3D" id="3.90.550.10">
    <property type="entry name" value="Spore Coat Polysaccharide Biosynthesis Protein SpsA, Chain A"/>
    <property type="match status" value="2"/>
</dbReference>
<dbReference type="Proteomes" id="UP001197609">
    <property type="component" value="Unassembled WGS sequence"/>
</dbReference>
<accession>A0AAJ1AGC1</accession>
<protein>
    <submittedName>
        <fullName evidence="2">Glycosyltransferase family 2 protein</fullName>
    </submittedName>
</protein>
<feature type="domain" description="Glycosyltransferase 2-like" evidence="1">
    <location>
        <begin position="288"/>
        <end position="445"/>
    </location>
</feature>